<protein>
    <submittedName>
        <fullName evidence="1">Uncharacterized protein</fullName>
    </submittedName>
</protein>
<dbReference type="OrthoDB" id="6947896at2"/>
<sequence length="419" mass="46585">MTVIALINPEHDPHLIADCLISADGPDKRQSMSVWVPSLGLIPTDWHDQDGPFHIARMGRKTYLLPNHSGMLAFAGDCRSAYEFWVALSQSIEIKLGYQPDALIEAAMIDQVLMSMGATASAFHMLGVLLDGQGGRRAYVHRPEATVTTEHFGTCYLAGSGTHHLKSKIQTEDQRFTSIQHWDWAHISPTEELAESVCSDMLYYESDINNGRRPNTPIHDRFGGFYEWYGIAAAGIKTMPPRIDLNILVKDDCLYLTRLHFCETVHPPAGDPLFKGSQIILKVLTFCLRTQAFDPQRLFDNLTFTFERADGVLIERFFNHYDRQAGSPLSDPRISGAVPADVLQKDFGDGLSVKRVRLTVSINGYAVAKGVTESDESLASARLQYTNGQLSVTFSEKIGLLIADIVERHLRQPPAAKPA</sequence>
<gene>
    <name evidence="1" type="ORF">RL74_18400</name>
</gene>
<dbReference type="PATRIC" id="fig|294.124.peg.3791"/>
<organism evidence="1 2">
    <name type="scientific">Pseudomonas fluorescens</name>
    <dbReference type="NCBI Taxonomy" id="294"/>
    <lineage>
        <taxon>Bacteria</taxon>
        <taxon>Pseudomonadati</taxon>
        <taxon>Pseudomonadota</taxon>
        <taxon>Gammaproteobacteria</taxon>
        <taxon>Pseudomonadales</taxon>
        <taxon>Pseudomonadaceae</taxon>
        <taxon>Pseudomonas</taxon>
    </lineage>
</organism>
<comment type="caution">
    <text evidence="1">The sequence shown here is derived from an EMBL/GenBank/DDBJ whole genome shotgun (WGS) entry which is preliminary data.</text>
</comment>
<proteinExistence type="predicted"/>
<dbReference type="AlphaFoldDB" id="A0A0D0PB54"/>
<evidence type="ECO:0000313" key="1">
    <source>
        <dbReference type="EMBL" id="KIQ57922.1"/>
    </source>
</evidence>
<reference evidence="1 2" key="1">
    <citation type="submission" date="2015-01" db="EMBL/GenBank/DDBJ databases">
        <title>Draft Genome Sequence of the Biocontrol and Plant Growth-Promoting Rhizobacteria (PGPR) Pseudomonas fluorescens UM270.</title>
        <authorList>
            <person name="Hernandez-Salmeron J.E."/>
            <person name="Santoyo G."/>
            <person name="Moreno-Hagelsieb G."/>
            <person name="Hernandez-Leon R."/>
        </authorList>
    </citation>
    <scope>NUCLEOTIDE SEQUENCE [LARGE SCALE GENOMIC DNA]</scope>
    <source>
        <strain evidence="1 2">UM270</strain>
    </source>
</reference>
<dbReference type="RefSeq" id="WP_042731231.1">
    <property type="nucleotide sequence ID" value="NZ_JXNZ01000186.1"/>
</dbReference>
<dbReference type="EMBL" id="JXNZ01000186">
    <property type="protein sequence ID" value="KIQ57922.1"/>
    <property type="molecule type" value="Genomic_DNA"/>
</dbReference>
<evidence type="ECO:0000313" key="2">
    <source>
        <dbReference type="Proteomes" id="UP000032101"/>
    </source>
</evidence>
<accession>A0A0D0PB54</accession>
<dbReference type="Proteomes" id="UP000032101">
    <property type="component" value="Unassembled WGS sequence"/>
</dbReference>
<name>A0A0D0PB54_PSEFL</name>